<organism evidence="3 4">
    <name type="scientific">Desulfobaculum xiamenense</name>
    <dbReference type="NCBI Taxonomy" id="995050"/>
    <lineage>
        <taxon>Bacteria</taxon>
        <taxon>Pseudomonadati</taxon>
        <taxon>Thermodesulfobacteriota</taxon>
        <taxon>Desulfovibrionia</taxon>
        <taxon>Desulfovibrionales</taxon>
        <taxon>Desulfovibrionaceae</taxon>
        <taxon>Desulfobaculum</taxon>
    </lineage>
</organism>
<dbReference type="PANTHER" id="PTHR39452:SF1">
    <property type="entry name" value="CHEY-P PHOSPHATASE CHEX"/>
    <property type="match status" value="1"/>
</dbReference>
<name>A0A846QUW3_9BACT</name>
<evidence type="ECO:0000313" key="3">
    <source>
        <dbReference type="EMBL" id="NJB69335.1"/>
    </source>
</evidence>
<evidence type="ECO:0000313" key="4">
    <source>
        <dbReference type="Proteomes" id="UP000580856"/>
    </source>
</evidence>
<protein>
    <submittedName>
        <fullName evidence="3">Chemotaxis protein CheX</fullName>
    </submittedName>
</protein>
<dbReference type="Proteomes" id="UP000580856">
    <property type="component" value="Unassembled WGS sequence"/>
</dbReference>
<reference evidence="3 4" key="1">
    <citation type="submission" date="2020-03" db="EMBL/GenBank/DDBJ databases">
        <title>Genomic Encyclopedia of Type Strains, Phase IV (KMG-IV): sequencing the most valuable type-strain genomes for metagenomic binning, comparative biology and taxonomic classification.</title>
        <authorList>
            <person name="Goeker M."/>
        </authorList>
    </citation>
    <scope>NUCLEOTIDE SEQUENCE [LARGE SCALE GENOMIC DNA]</scope>
    <source>
        <strain evidence="3 4">DSM 24233</strain>
    </source>
</reference>
<sequence length="165" mass="17301">MQRIDVNIVNPFLASVIDVLGTMAKVQARPGKPFIKKDSTANGDVTGLIPLTGERPGTVAVTFARRAALEIAGRMLGETFDEISEDVRDAVGEITNMISGQARQGLAAQGSSYRAGIPTVLSGPGHPITHCADGPILGLSFATMFGDVTVEVCFGETTTDARLRA</sequence>
<comment type="caution">
    <text evidence="3">The sequence shown here is derived from an EMBL/GenBank/DDBJ whole genome shotgun (WGS) entry which is preliminary data.</text>
</comment>
<dbReference type="InterPro" id="IPR038756">
    <property type="entry name" value="CheX-like"/>
</dbReference>
<accession>A0A846QUW3</accession>
<evidence type="ECO:0000259" key="2">
    <source>
        <dbReference type="Pfam" id="PF13690"/>
    </source>
</evidence>
<dbReference type="CDD" id="cd17906">
    <property type="entry name" value="CheX"/>
    <property type="match status" value="1"/>
</dbReference>
<dbReference type="RefSeq" id="WP_209280222.1">
    <property type="nucleotide sequence ID" value="NZ_JAATJA010000004.1"/>
</dbReference>
<keyword evidence="4" id="KW-1185">Reference proteome</keyword>
<proteinExistence type="predicted"/>
<feature type="domain" description="Chemotaxis phosphatase CheX-like" evidence="2">
    <location>
        <begin position="45"/>
        <end position="137"/>
    </location>
</feature>
<dbReference type="PANTHER" id="PTHR39452">
    <property type="entry name" value="CHEY-P PHOSPHATASE CHEX"/>
    <property type="match status" value="1"/>
</dbReference>
<dbReference type="AlphaFoldDB" id="A0A846QUW3"/>
<dbReference type="SUPFAM" id="SSF103039">
    <property type="entry name" value="CheC-like"/>
    <property type="match status" value="1"/>
</dbReference>
<evidence type="ECO:0000256" key="1">
    <source>
        <dbReference type="ARBA" id="ARBA00022500"/>
    </source>
</evidence>
<dbReference type="InterPro" id="IPR028051">
    <property type="entry name" value="CheX-like_dom"/>
</dbReference>
<dbReference type="Pfam" id="PF13690">
    <property type="entry name" value="CheX"/>
    <property type="match status" value="1"/>
</dbReference>
<dbReference type="Gene3D" id="3.40.1550.10">
    <property type="entry name" value="CheC-like"/>
    <property type="match status" value="1"/>
</dbReference>
<gene>
    <name evidence="3" type="ORF">GGQ74_003032</name>
</gene>
<keyword evidence="1" id="KW-0145">Chemotaxis</keyword>
<dbReference type="EMBL" id="JAATJA010000004">
    <property type="protein sequence ID" value="NJB69335.1"/>
    <property type="molecule type" value="Genomic_DNA"/>
</dbReference>
<dbReference type="GO" id="GO:0006935">
    <property type="term" value="P:chemotaxis"/>
    <property type="evidence" value="ECO:0007669"/>
    <property type="project" value="UniProtKB-KW"/>
</dbReference>
<dbReference type="InterPro" id="IPR028976">
    <property type="entry name" value="CheC-like_sf"/>
</dbReference>